<comment type="caution">
    <text evidence="2">The sequence shown here is derived from an EMBL/GenBank/DDBJ whole genome shotgun (WGS) entry which is preliminary data.</text>
</comment>
<keyword evidence="3" id="KW-1185">Reference proteome</keyword>
<dbReference type="EMBL" id="JAQNDM010000002">
    <property type="protein sequence ID" value="MDC0714334.1"/>
    <property type="molecule type" value="Genomic_DNA"/>
</dbReference>
<proteinExistence type="predicted"/>
<organism evidence="2 3">
    <name type="scientific">Stigmatella ashevillensis</name>
    <dbReference type="NCBI Taxonomy" id="2995309"/>
    <lineage>
        <taxon>Bacteria</taxon>
        <taxon>Pseudomonadati</taxon>
        <taxon>Myxococcota</taxon>
        <taxon>Myxococcia</taxon>
        <taxon>Myxococcales</taxon>
        <taxon>Cystobacterineae</taxon>
        <taxon>Archangiaceae</taxon>
        <taxon>Stigmatella</taxon>
    </lineage>
</organism>
<dbReference type="Proteomes" id="UP001221838">
    <property type="component" value="Unassembled WGS sequence"/>
</dbReference>
<name>A0ABT5DL57_9BACT</name>
<dbReference type="RefSeq" id="WP_272144936.1">
    <property type="nucleotide sequence ID" value="NZ_JAQNDM010000002.1"/>
</dbReference>
<evidence type="ECO:0000256" key="1">
    <source>
        <dbReference type="SAM" id="MobiDB-lite"/>
    </source>
</evidence>
<feature type="region of interest" description="Disordered" evidence="1">
    <location>
        <begin position="84"/>
        <end position="107"/>
    </location>
</feature>
<protein>
    <submittedName>
        <fullName evidence="2">DUF3006 domain-containing protein</fullName>
    </submittedName>
</protein>
<accession>A0ABT5DL57</accession>
<gene>
    <name evidence="2" type="ORF">POL68_38120</name>
</gene>
<evidence type="ECO:0000313" key="3">
    <source>
        <dbReference type="Proteomes" id="UP001221838"/>
    </source>
</evidence>
<reference evidence="2 3" key="1">
    <citation type="submission" date="2022-11" db="EMBL/GenBank/DDBJ databases">
        <title>Minimal conservation of predation-associated metabolite biosynthetic gene clusters underscores biosynthetic potential of Myxococcota including descriptions for ten novel species: Archangium lansinium sp. nov., Myxococcus landrumus sp. nov., Nannocystis bai.</title>
        <authorList>
            <person name="Ahearne A."/>
            <person name="Stevens C."/>
            <person name="Dowd S."/>
        </authorList>
    </citation>
    <scope>NUCLEOTIDE SEQUENCE [LARGE SCALE GENOMIC DNA]</scope>
    <source>
        <strain evidence="2 3">NCWAL01</strain>
    </source>
</reference>
<sequence>MTAMVGSGDGGHSAGQTGQAWQVEVMEDTRAQVVVLDTGQARTVDRSALPREAREGDVVVDGRLDPELRARMAREVAEIRARRAVPAPRGLDLEGSPAPPLTTRKEQ</sequence>
<evidence type="ECO:0000313" key="2">
    <source>
        <dbReference type="EMBL" id="MDC0714334.1"/>
    </source>
</evidence>